<name>A0ABY7M1F4_STRAY</name>
<evidence type="ECO:0000256" key="2">
    <source>
        <dbReference type="ARBA" id="ARBA00022448"/>
    </source>
</evidence>
<dbReference type="InterPro" id="IPR028081">
    <property type="entry name" value="Leu-bd"/>
</dbReference>
<dbReference type="CDD" id="cd06347">
    <property type="entry name" value="PBP1_ABC_LivK_ligand_binding-like"/>
    <property type="match status" value="1"/>
</dbReference>
<dbReference type="PRINTS" id="PR00337">
    <property type="entry name" value="LEUILEVALBP"/>
</dbReference>
<protein>
    <submittedName>
        <fullName evidence="6">ABC transporter substrate-binding protein</fullName>
    </submittedName>
</protein>
<dbReference type="EMBL" id="CP114883">
    <property type="protein sequence ID" value="WBB06050.1"/>
    <property type="molecule type" value="Genomic_DNA"/>
</dbReference>
<evidence type="ECO:0000313" key="7">
    <source>
        <dbReference type="Proteomes" id="UP001212085"/>
    </source>
</evidence>
<dbReference type="SUPFAM" id="SSF53822">
    <property type="entry name" value="Periplasmic binding protein-like I"/>
    <property type="match status" value="1"/>
</dbReference>
<keyword evidence="3" id="KW-0732">Signal</keyword>
<dbReference type="RefSeq" id="WP_235280680.1">
    <property type="nucleotide sequence ID" value="NZ_CP114883.1"/>
</dbReference>
<keyword evidence="7" id="KW-1185">Reference proteome</keyword>
<evidence type="ECO:0000259" key="5">
    <source>
        <dbReference type="Pfam" id="PF13458"/>
    </source>
</evidence>
<accession>A0ABY7M1F4</accession>
<dbReference type="InterPro" id="IPR000709">
    <property type="entry name" value="Leu_Ile_Val-bd"/>
</dbReference>
<evidence type="ECO:0000256" key="3">
    <source>
        <dbReference type="ARBA" id="ARBA00022729"/>
    </source>
</evidence>
<dbReference type="Pfam" id="PF13458">
    <property type="entry name" value="Peripla_BP_6"/>
    <property type="match status" value="1"/>
</dbReference>
<keyword evidence="2" id="KW-0813">Transport</keyword>
<dbReference type="PROSITE" id="PS51257">
    <property type="entry name" value="PROKAR_LIPOPROTEIN"/>
    <property type="match status" value="1"/>
</dbReference>
<organism evidence="6 7">
    <name type="scientific">Streptococcus alactolyticus</name>
    <dbReference type="NCBI Taxonomy" id="29389"/>
    <lineage>
        <taxon>Bacteria</taxon>
        <taxon>Bacillati</taxon>
        <taxon>Bacillota</taxon>
        <taxon>Bacilli</taxon>
        <taxon>Lactobacillales</taxon>
        <taxon>Streptococcaceae</taxon>
        <taxon>Streptococcus</taxon>
    </lineage>
</organism>
<feature type="domain" description="Leucine-binding protein" evidence="5">
    <location>
        <begin position="39"/>
        <end position="379"/>
    </location>
</feature>
<reference evidence="6 7" key="1">
    <citation type="submission" date="2022-12" db="EMBL/GenBank/DDBJ databases">
        <title>Streptococcus alactolyticus LGM, complete genome.</title>
        <authorList>
            <person name="Liu Z."/>
            <person name="Mu C."/>
            <person name="Zhu W."/>
        </authorList>
    </citation>
    <scope>NUCLEOTIDE SEQUENCE [LARGE SCALE GENOMIC DNA]</scope>
    <source>
        <strain evidence="6 7">LGM</strain>
    </source>
</reference>
<gene>
    <name evidence="6" type="ORF">O6R09_07105</name>
</gene>
<evidence type="ECO:0000313" key="6">
    <source>
        <dbReference type="EMBL" id="WBB06050.1"/>
    </source>
</evidence>
<proteinExistence type="inferred from homology"/>
<keyword evidence="4" id="KW-0029">Amino-acid transport</keyword>
<evidence type="ECO:0000256" key="4">
    <source>
        <dbReference type="ARBA" id="ARBA00022970"/>
    </source>
</evidence>
<dbReference type="Proteomes" id="UP001212085">
    <property type="component" value="Chromosome"/>
</dbReference>
<dbReference type="PANTHER" id="PTHR30483:SF6">
    <property type="entry name" value="PERIPLASMIC BINDING PROTEIN OF ABC TRANSPORTER FOR NATURAL AMINO ACIDS"/>
    <property type="match status" value="1"/>
</dbReference>
<evidence type="ECO:0000256" key="1">
    <source>
        <dbReference type="ARBA" id="ARBA00010062"/>
    </source>
</evidence>
<dbReference type="InterPro" id="IPR028082">
    <property type="entry name" value="Peripla_BP_I"/>
</dbReference>
<dbReference type="InterPro" id="IPR051010">
    <property type="entry name" value="BCAA_transport"/>
</dbReference>
<dbReference type="Gene3D" id="3.40.50.2300">
    <property type="match status" value="2"/>
</dbReference>
<sequence>MNKKVTTFLLPFLAALVLVGCNKSPDVTANATGTTIGDTLKIGVNLELTGSVAAYGNAEKNGINLAVEQINKAGGVDGKKIEVITKDNKSENAEASTAATNLAVQSQVNAMIGPATSGAVAAASLNAQKTGVPLLTPSGTQDDLTIDKDGVKKYIFRTTFQDSFQGQVLAQYAYQNLNAKKVVLYYDNSSDYAKGIAEEFQRVYPGEIVTVATFASGDKDFQSALTKFKDLDYDAIVMPGYYTETGIITKQARDMSIEVPILGPDGFNDDSFADLAGVANTHDVYYVSGYSTKTALSDKATQFIEAYKKKYGSEPNMFAALAYDSVYMIAEAAKGAKTSIDIADNLAKLSQFDGVTGTMTIDKDHNPIKTALMVKMENGAEASAEAVEINGKN</sequence>
<comment type="similarity">
    <text evidence="1">Belongs to the leucine-binding protein family.</text>
</comment>
<dbReference type="PANTHER" id="PTHR30483">
    <property type="entry name" value="LEUCINE-SPECIFIC-BINDING PROTEIN"/>
    <property type="match status" value="1"/>
</dbReference>